<keyword evidence="6" id="KW-0479">Metal-binding</keyword>
<dbReference type="InterPro" id="IPR000701">
    <property type="entry name" value="SuccDH_FuR_B_TM-su"/>
</dbReference>
<dbReference type="Gene3D" id="1.20.1300.10">
    <property type="entry name" value="Fumarate reductase/succinate dehydrogenase, transmembrane subunit"/>
    <property type="match status" value="1"/>
</dbReference>
<feature type="transmembrane region" description="Helical" evidence="10">
    <location>
        <begin position="52"/>
        <end position="73"/>
    </location>
</feature>
<dbReference type="EMBL" id="CACVAT010000040">
    <property type="protein sequence ID" value="CAA6802052.1"/>
    <property type="molecule type" value="Genomic_DNA"/>
</dbReference>
<organism evidence="11">
    <name type="scientific">uncultured Thiotrichaceae bacterium</name>
    <dbReference type="NCBI Taxonomy" id="298394"/>
    <lineage>
        <taxon>Bacteria</taxon>
        <taxon>Pseudomonadati</taxon>
        <taxon>Pseudomonadota</taxon>
        <taxon>Gammaproteobacteria</taxon>
        <taxon>Thiotrichales</taxon>
        <taxon>Thiotrichaceae</taxon>
        <taxon>environmental samples</taxon>
    </lineage>
</organism>
<gene>
    <name evidence="11" type="ORF">HELGO_WM29004</name>
</gene>
<keyword evidence="7 10" id="KW-1133">Transmembrane helix</keyword>
<name>A0A6S6SFI1_9GAMM</name>
<proteinExistence type="predicted"/>
<sequence>MLSMKLYVAQRLTAMLMAPLVILHLGVMIYAIQGGLTSAEILGRTQGSFLWGAIYGLFVVAVSVHAAIGLRVVIHEWFGITESRLNWITSIITLVLLGLGGRAVYAVVLS</sequence>
<evidence type="ECO:0000256" key="6">
    <source>
        <dbReference type="ARBA" id="ARBA00022723"/>
    </source>
</evidence>
<evidence type="ECO:0000256" key="8">
    <source>
        <dbReference type="ARBA" id="ARBA00023004"/>
    </source>
</evidence>
<comment type="cofactor">
    <cofactor evidence="1">
        <name>heme</name>
        <dbReference type="ChEBI" id="CHEBI:30413"/>
    </cofactor>
</comment>
<dbReference type="AlphaFoldDB" id="A0A6S6SFI1"/>
<evidence type="ECO:0000256" key="7">
    <source>
        <dbReference type="ARBA" id="ARBA00022989"/>
    </source>
</evidence>
<evidence type="ECO:0000256" key="1">
    <source>
        <dbReference type="ARBA" id="ARBA00001971"/>
    </source>
</evidence>
<keyword evidence="4" id="KW-0349">Heme</keyword>
<evidence type="ECO:0000256" key="5">
    <source>
        <dbReference type="ARBA" id="ARBA00022692"/>
    </source>
</evidence>
<dbReference type="InterPro" id="IPR034804">
    <property type="entry name" value="SQR/QFR_C/D"/>
</dbReference>
<keyword evidence="8" id="KW-0408">Iron</keyword>
<feature type="transmembrane region" description="Helical" evidence="10">
    <location>
        <begin position="12"/>
        <end position="32"/>
    </location>
</feature>
<comment type="subcellular location">
    <subcellularLocation>
        <location evidence="3">Membrane</location>
    </subcellularLocation>
</comment>
<keyword evidence="9 10" id="KW-0472">Membrane</keyword>
<dbReference type="GO" id="GO:0016020">
    <property type="term" value="C:membrane"/>
    <property type="evidence" value="ECO:0007669"/>
    <property type="project" value="UniProtKB-SubCell"/>
</dbReference>
<evidence type="ECO:0000256" key="10">
    <source>
        <dbReference type="SAM" id="Phobius"/>
    </source>
</evidence>
<evidence type="ECO:0000313" key="11">
    <source>
        <dbReference type="EMBL" id="CAA6802052.1"/>
    </source>
</evidence>
<keyword evidence="5 10" id="KW-0812">Transmembrane</keyword>
<dbReference type="SUPFAM" id="SSF81343">
    <property type="entry name" value="Fumarate reductase respiratory complex transmembrane subunits"/>
    <property type="match status" value="1"/>
</dbReference>
<feature type="transmembrane region" description="Helical" evidence="10">
    <location>
        <begin position="85"/>
        <end position="108"/>
    </location>
</feature>
<protein>
    <submittedName>
        <fullName evidence="11">Succinate dehydrogenase hydrophobic anchor protein</fullName>
    </submittedName>
</protein>
<evidence type="ECO:0000256" key="2">
    <source>
        <dbReference type="ARBA" id="ARBA00004050"/>
    </source>
</evidence>
<evidence type="ECO:0000256" key="9">
    <source>
        <dbReference type="ARBA" id="ARBA00023136"/>
    </source>
</evidence>
<dbReference type="Pfam" id="PF01127">
    <property type="entry name" value="Sdh_cyt"/>
    <property type="match status" value="1"/>
</dbReference>
<comment type="function">
    <text evidence="2">Membrane-anchoring subunit of succinate dehydrogenase (SDH).</text>
</comment>
<evidence type="ECO:0000256" key="3">
    <source>
        <dbReference type="ARBA" id="ARBA00004370"/>
    </source>
</evidence>
<reference evidence="11" key="1">
    <citation type="submission" date="2020-01" db="EMBL/GenBank/DDBJ databases">
        <authorList>
            <person name="Meier V. D."/>
            <person name="Meier V D."/>
        </authorList>
    </citation>
    <scope>NUCLEOTIDE SEQUENCE</scope>
    <source>
        <strain evidence="11">HLG_WM_MAG_09</strain>
    </source>
</reference>
<evidence type="ECO:0000256" key="4">
    <source>
        <dbReference type="ARBA" id="ARBA00022617"/>
    </source>
</evidence>
<accession>A0A6S6SFI1</accession>
<dbReference type="GO" id="GO:0046872">
    <property type="term" value="F:metal ion binding"/>
    <property type="evidence" value="ECO:0007669"/>
    <property type="project" value="UniProtKB-KW"/>
</dbReference>